<reference evidence="2 3" key="1">
    <citation type="submission" date="2020-03" db="EMBL/GenBank/DDBJ databases">
        <title>Whole genome shotgun sequence of Phytohabitans rumicis NBRC 108638.</title>
        <authorList>
            <person name="Komaki H."/>
            <person name="Tamura T."/>
        </authorList>
    </citation>
    <scope>NUCLEOTIDE SEQUENCE [LARGE SCALE GENOMIC DNA]</scope>
    <source>
        <strain evidence="2 3">NBRC 108638</strain>
    </source>
</reference>
<evidence type="ECO:0000313" key="3">
    <source>
        <dbReference type="Proteomes" id="UP000482960"/>
    </source>
</evidence>
<dbReference type="AlphaFoldDB" id="A0A6V8L4I9"/>
<comment type="caution">
    <text evidence="2">The sequence shown here is derived from an EMBL/GenBank/DDBJ whole genome shotgun (WGS) entry which is preliminary data.</text>
</comment>
<proteinExistence type="predicted"/>
<name>A0A6V8L4I9_9ACTN</name>
<feature type="region of interest" description="Disordered" evidence="1">
    <location>
        <begin position="1"/>
        <end position="68"/>
    </location>
</feature>
<accession>A0A6V8L4I9</accession>
<dbReference type="EMBL" id="BLPG01000001">
    <property type="protein sequence ID" value="GFJ89888.1"/>
    <property type="molecule type" value="Genomic_DNA"/>
</dbReference>
<evidence type="ECO:0000256" key="1">
    <source>
        <dbReference type="SAM" id="MobiDB-lite"/>
    </source>
</evidence>
<sequence>MPDARMGGGETGAPAGLSGESRSAYRGDTSAQPRVLGQLPGIGSGPGSSAAPAFDHTASAAAHPLSLA</sequence>
<dbReference type="Proteomes" id="UP000482960">
    <property type="component" value="Unassembled WGS sequence"/>
</dbReference>
<evidence type="ECO:0000313" key="2">
    <source>
        <dbReference type="EMBL" id="GFJ89888.1"/>
    </source>
</evidence>
<protein>
    <submittedName>
        <fullName evidence="2">Uncharacterized protein</fullName>
    </submittedName>
</protein>
<gene>
    <name evidence="2" type="ORF">Prum_035300</name>
</gene>
<feature type="compositionally biased region" description="Gly residues" evidence="1">
    <location>
        <begin position="1"/>
        <end position="11"/>
    </location>
</feature>
<reference evidence="2 3" key="2">
    <citation type="submission" date="2020-03" db="EMBL/GenBank/DDBJ databases">
        <authorList>
            <person name="Ichikawa N."/>
            <person name="Kimura A."/>
            <person name="Kitahashi Y."/>
            <person name="Uohara A."/>
        </authorList>
    </citation>
    <scope>NUCLEOTIDE SEQUENCE [LARGE SCALE GENOMIC DNA]</scope>
    <source>
        <strain evidence="2 3">NBRC 108638</strain>
    </source>
</reference>
<organism evidence="2 3">
    <name type="scientific">Phytohabitans rumicis</name>
    <dbReference type="NCBI Taxonomy" id="1076125"/>
    <lineage>
        <taxon>Bacteria</taxon>
        <taxon>Bacillati</taxon>
        <taxon>Actinomycetota</taxon>
        <taxon>Actinomycetes</taxon>
        <taxon>Micromonosporales</taxon>
        <taxon>Micromonosporaceae</taxon>
    </lineage>
</organism>
<keyword evidence="3" id="KW-1185">Reference proteome</keyword>